<evidence type="ECO:0000313" key="2">
    <source>
        <dbReference type="Proteomes" id="UP000053593"/>
    </source>
</evidence>
<sequence length="133" mass="15381">MAILCQHDYPLWVVNMTTPGEAQHYTLTLLAKLFKHLPPNVLVQILYNITCQLHCSCIKWSFLKPYMSWSYFAIFHVFGHQWLCQVIYHPQKAIGFDLSDGVGTKRLWHSISHLIAYGQVMGMSFTFLGVMCN</sequence>
<organism evidence="1 2">
    <name type="scientific">Collybiopsis luxurians FD-317 M1</name>
    <dbReference type="NCBI Taxonomy" id="944289"/>
    <lineage>
        <taxon>Eukaryota</taxon>
        <taxon>Fungi</taxon>
        <taxon>Dikarya</taxon>
        <taxon>Basidiomycota</taxon>
        <taxon>Agaricomycotina</taxon>
        <taxon>Agaricomycetes</taxon>
        <taxon>Agaricomycetidae</taxon>
        <taxon>Agaricales</taxon>
        <taxon>Marasmiineae</taxon>
        <taxon>Omphalotaceae</taxon>
        <taxon>Collybiopsis</taxon>
        <taxon>Collybiopsis luxurians</taxon>
    </lineage>
</organism>
<dbReference type="PANTHER" id="PTHR33096:SF1">
    <property type="entry name" value="CXC1-LIKE CYSTEINE CLUSTER ASSOCIATED WITH KDZ TRANSPOSASES DOMAIN-CONTAINING PROTEIN"/>
    <property type="match status" value="1"/>
</dbReference>
<gene>
    <name evidence="1" type="ORF">GYMLUDRAFT_170982</name>
</gene>
<name>A0A0D0BT09_9AGAR</name>
<accession>A0A0D0BT09</accession>
<dbReference type="EMBL" id="KN834785">
    <property type="protein sequence ID" value="KIK58481.1"/>
    <property type="molecule type" value="Genomic_DNA"/>
</dbReference>
<dbReference type="OrthoDB" id="3364670at2759"/>
<dbReference type="HOGENOM" id="CLU_091791_1_0_1"/>
<evidence type="ECO:0000313" key="1">
    <source>
        <dbReference type="EMBL" id="KIK58481.1"/>
    </source>
</evidence>
<dbReference type="InterPro" id="IPR040521">
    <property type="entry name" value="KDZ"/>
</dbReference>
<dbReference type="PANTHER" id="PTHR33096">
    <property type="entry name" value="CXC2 DOMAIN-CONTAINING PROTEIN"/>
    <property type="match status" value="1"/>
</dbReference>
<protein>
    <submittedName>
        <fullName evidence="1">Uncharacterized protein</fullName>
    </submittedName>
</protein>
<dbReference type="Pfam" id="PF18758">
    <property type="entry name" value="KDZ"/>
    <property type="match status" value="1"/>
</dbReference>
<proteinExistence type="predicted"/>
<dbReference type="AlphaFoldDB" id="A0A0D0BT09"/>
<keyword evidence="2" id="KW-1185">Reference proteome</keyword>
<reference evidence="1 2" key="1">
    <citation type="submission" date="2014-04" db="EMBL/GenBank/DDBJ databases">
        <title>Evolutionary Origins and Diversification of the Mycorrhizal Mutualists.</title>
        <authorList>
            <consortium name="DOE Joint Genome Institute"/>
            <consortium name="Mycorrhizal Genomics Consortium"/>
            <person name="Kohler A."/>
            <person name="Kuo A."/>
            <person name="Nagy L.G."/>
            <person name="Floudas D."/>
            <person name="Copeland A."/>
            <person name="Barry K.W."/>
            <person name="Cichocki N."/>
            <person name="Veneault-Fourrey C."/>
            <person name="LaButti K."/>
            <person name="Lindquist E.A."/>
            <person name="Lipzen A."/>
            <person name="Lundell T."/>
            <person name="Morin E."/>
            <person name="Murat C."/>
            <person name="Riley R."/>
            <person name="Ohm R."/>
            <person name="Sun H."/>
            <person name="Tunlid A."/>
            <person name="Henrissat B."/>
            <person name="Grigoriev I.V."/>
            <person name="Hibbett D.S."/>
            <person name="Martin F."/>
        </authorList>
    </citation>
    <scope>NUCLEOTIDE SEQUENCE [LARGE SCALE GENOMIC DNA]</scope>
    <source>
        <strain evidence="1 2">FD-317 M1</strain>
    </source>
</reference>
<dbReference type="Proteomes" id="UP000053593">
    <property type="component" value="Unassembled WGS sequence"/>
</dbReference>